<accession>A0ABW8A1R5</accession>
<dbReference type="Proteomes" id="UP001612928">
    <property type="component" value="Unassembled WGS sequence"/>
</dbReference>
<evidence type="ECO:0000256" key="1">
    <source>
        <dbReference type="ARBA" id="ARBA00000085"/>
    </source>
</evidence>
<dbReference type="RefSeq" id="WP_397020517.1">
    <property type="nucleotide sequence ID" value="NZ_JBITMB010000003.1"/>
</dbReference>
<organism evidence="12 13">
    <name type="scientific">Nonomuraea indica</name>
    <dbReference type="NCBI Taxonomy" id="1581193"/>
    <lineage>
        <taxon>Bacteria</taxon>
        <taxon>Bacillati</taxon>
        <taxon>Actinomycetota</taxon>
        <taxon>Actinomycetes</taxon>
        <taxon>Streptosporangiales</taxon>
        <taxon>Streptosporangiaceae</taxon>
        <taxon>Nonomuraea</taxon>
    </lineage>
</organism>
<dbReference type="InterPro" id="IPR050482">
    <property type="entry name" value="Sensor_HK_TwoCompSys"/>
</dbReference>
<evidence type="ECO:0000313" key="13">
    <source>
        <dbReference type="Proteomes" id="UP001612928"/>
    </source>
</evidence>
<keyword evidence="4" id="KW-0808">Transferase</keyword>
<evidence type="ECO:0000256" key="6">
    <source>
        <dbReference type="ARBA" id="ARBA00022777"/>
    </source>
</evidence>
<dbReference type="CDD" id="cd16917">
    <property type="entry name" value="HATPase_UhpB-NarQ-NarX-like"/>
    <property type="match status" value="1"/>
</dbReference>
<keyword evidence="9" id="KW-1133">Transmembrane helix</keyword>
<keyword evidence="9" id="KW-0812">Transmembrane</keyword>
<reference evidence="12 13" key="1">
    <citation type="submission" date="2024-10" db="EMBL/GenBank/DDBJ databases">
        <title>The Natural Products Discovery Center: Release of the First 8490 Sequenced Strains for Exploring Actinobacteria Biosynthetic Diversity.</title>
        <authorList>
            <person name="Kalkreuter E."/>
            <person name="Kautsar S.A."/>
            <person name="Yang D."/>
            <person name="Bader C.D."/>
            <person name="Teijaro C.N."/>
            <person name="Fluegel L."/>
            <person name="Davis C.M."/>
            <person name="Simpson J.R."/>
            <person name="Lauterbach L."/>
            <person name="Steele A.D."/>
            <person name="Gui C."/>
            <person name="Meng S."/>
            <person name="Li G."/>
            <person name="Viehrig K."/>
            <person name="Ye F."/>
            <person name="Su P."/>
            <person name="Kiefer A.F."/>
            <person name="Nichols A."/>
            <person name="Cepeda A.J."/>
            <person name="Yan W."/>
            <person name="Fan B."/>
            <person name="Jiang Y."/>
            <person name="Adhikari A."/>
            <person name="Zheng C.-J."/>
            <person name="Schuster L."/>
            <person name="Cowan T.M."/>
            <person name="Smanski M.J."/>
            <person name="Chevrette M.G."/>
            <person name="De Carvalho L.P.S."/>
            <person name="Shen B."/>
        </authorList>
    </citation>
    <scope>NUCLEOTIDE SEQUENCE [LARGE SCALE GENOMIC DNA]</scope>
    <source>
        <strain evidence="12 13">NPDC049503</strain>
    </source>
</reference>
<evidence type="ECO:0000256" key="4">
    <source>
        <dbReference type="ARBA" id="ARBA00022679"/>
    </source>
</evidence>
<comment type="caution">
    <text evidence="12">The sequence shown here is derived from an EMBL/GenBank/DDBJ whole genome shotgun (WGS) entry which is preliminary data.</text>
</comment>
<feature type="transmembrane region" description="Helical" evidence="9">
    <location>
        <begin position="119"/>
        <end position="149"/>
    </location>
</feature>
<evidence type="ECO:0000256" key="3">
    <source>
        <dbReference type="ARBA" id="ARBA00022553"/>
    </source>
</evidence>
<evidence type="ECO:0000259" key="10">
    <source>
        <dbReference type="Pfam" id="PF07730"/>
    </source>
</evidence>
<dbReference type="EMBL" id="JBITMB010000003">
    <property type="protein sequence ID" value="MFI7440730.1"/>
    <property type="molecule type" value="Genomic_DNA"/>
</dbReference>
<evidence type="ECO:0000259" key="11">
    <source>
        <dbReference type="Pfam" id="PF13796"/>
    </source>
</evidence>
<keyword evidence="9" id="KW-0472">Membrane</keyword>
<keyword evidence="5" id="KW-0547">Nucleotide-binding</keyword>
<keyword evidence="6 12" id="KW-0418">Kinase</keyword>
<evidence type="ECO:0000313" key="12">
    <source>
        <dbReference type="EMBL" id="MFI7440730.1"/>
    </source>
</evidence>
<dbReference type="PANTHER" id="PTHR24421:SF10">
    <property type="entry name" value="NITRATE_NITRITE SENSOR PROTEIN NARQ"/>
    <property type="match status" value="1"/>
</dbReference>
<dbReference type="InterPro" id="IPR011712">
    <property type="entry name" value="Sig_transdc_His_kin_sub3_dim/P"/>
</dbReference>
<comment type="catalytic activity">
    <reaction evidence="1">
        <text>ATP + protein L-histidine = ADP + protein N-phospho-L-histidine.</text>
        <dbReference type="EC" id="2.7.13.3"/>
    </reaction>
</comment>
<dbReference type="Gene3D" id="3.30.565.10">
    <property type="entry name" value="Histidine kinase-like ATPase, C-terminal domain"/>
    <property type="match status" value="1"/>
</dbReference>
<feature type="domain" description="Putative sensor" evidence="11">
    <location>
        <begin position="30"/>
        <end position="204"/>
    </location>
</feature>
<evidence type="ECO:0000256" key="9">
    <source>
        <dbReference type="SAM" id="Phobius"/>
    </source>
</evidence>
<protein>
    <recommendedName>
        <fullName evidence="2">histidine kinase</fullName>
        <ecNumber evidence="2">2.7.13.3</ecNumber>
    </recommendedName>
</protein>
<gene>
    <name evidence="12" type="ORF">ACIBP5_12315</name>
</gene>
<dbReference type="InterPro" id="IPR025828">
    <property type="entry name" value="Put_sensor_dom"/>
</dbReference>
<dbReference type="PANTHER" id="PTHR24421">
    <property type="entry name" value="NITRATE/NITRITE SENSOR PROTEIN NARX-RELATED"/>
    <property type="match status" value="1"/>
</dbReference>
<keyword evidence="7" id="KW-0067">ATP-binding</keyword>
<dbReference type="GO" id="GO:0016301">
    <property type="term" value="F:kinase activity"/>
    <property type="evidence" value="ECO:0007669"/>
    <property type="project" value="UniProtKB-KW"/>
</dbReference>
<dbReference type="InterPro" id="IPR036890">
    <property type="entry name" value="HATPase_C_sf"/>
</dbReference>
<dbReference type="Pfam" id="PF07730">
    <property type="entry name" value="HisKA_3"/>
    <property type="match status" value="1"/>
</dbReference>
<name>A0ABW8A1R5_9ACTN</name>
<feature type="domain" description="Signal transduction histidine kinase subgroup 3 dimerisation and phosphoacceptor" evidence="10">
    <location>
        <begin position="233"/>
        <end position="298"/>
    </location>
</feature>
<evidence type="ECO:0000256" key="7">
    <source>
        <dbReference type="ARBA" id="ARBA00022840"/>
    </source>
</evidence>
<dbReference type="Gene3D" id="1.20.5.1930">
    <property type="match status" value="1"/>
</dbReference>
<feature type="transmembrane region" description="Helical" evidence="9">
    <location>
        <begin position="169"/>
        <end position="195"/>
    </location>
</feature>
<keyword evidence="13" id="KW-1185">Reference proteome</keyword>
<sequence length="424" mass="44425">MGIEGGPWESLVRTPLRIPLSFVPWRSAAYLLSGSLVAVVWLPAALVLLTAGGLTAPILVGVPVLKLLPRWVVALGRAERLRLRLVDHRPAVSPHGRSPASTRVLLAEAATWREAGHGLLLCLLGPLNAVFVVVLALVVGGPLAAPVWGRLPGAASVNPSWQRVISDPALAWGAAAVGLLLGVVTAFLVTAVAAAEGALARTLLTKPAGEELELRLIEVDRSRARLADAFDDERRRLERDLHDGTQQRLTGLIMTLGLVRMELSAQPAEVRKLVDSAYDEARHTLAELQALVRGIHPAILTDRGLAGALTEAARRCPVPVTVRVEGMDDRPPASVESAVYFAGCEALTNLAKHSGAGGAELLLGGAPGRIVLRVRDDGVGGADIRGGTGLTGLADRVAAVGGTVSLSSPEGRGTTLRVEVTWTS</sequence>
<keyword evidence="8" id="KW-0902">Two-component regulatory system</keyword>
<evidence type="ECO:0000256" key="5">
    <source>
        <dbReference type="ARBA" id="ARBA00022741"/>
    </source>
</evidence>
<dbReference type="SUPFAM" id="SSF55874">
    <property type="entry name" value="ATPase domain of HSP90 chaperone/DNA topoisomerase II/histidine kinase"/>
    <property type="match status" value="1"/>
</dbReference>
<evidence type="ECO:0000256" key="2">
    <source>
        <dbReference type="ARBA" id="ARBA00012438"/>
    </source>
</evidence>
<keyword evidence="3" id="KW-0597">Phosphoprotein</keyword>
<proteinExistence type="predicted"/>
<evidence type="ECO:0000256" key="8">
    <source>
        <dbReference type="ARBA" id="ARBA00023012"/>
    </source>
</evidence>
<dbReference type="EC" id="2.7.13.3" evidence="2"/>
<dbReference type="Pfam" id="PF13796">
    <property type="entry name" value="Sensor"/>
    <property type="match status" value="1"/>
</dbReference>